<dbReference type="GO" id="GO:0006400">
    <property type="term" value="P:tRNA modification"/>
    <property type="evidence" value="ECO:0007669"/>
    <property type="project" value="TreeGrafter"/>
</dbReference>
<keyword evidence="8" id="KW-1185">Reference proteome</keyword>
<dbReference type="PANTHER" id="PTHR21314:SF0">
    <property type="entry name" value="QUEUOSINE 5'-PHOSPHATE N-GLYCOSYLASE_HYDROLASE"/>
    <property type="match status" value="1"/>
</dbReference>
<dbReference type="AlphaFoldDB" id="A0A0C9ZMH6"/>
<evidence type="ECO:0000256" key="1">
    <source>
        <dbReference type="ARBA" id="ARBA00022801"/>
    </source>
</evidence>
<dbReference type="GO" id="GO:0016787">
    <property type="term" value="F:hydrolase activity"/>
    <property type="evidence" value="ECO:0007669"/>
    <property type="project" value="UniProtKB-KW"/>
</dbReference>
<proteinExistence type="inferred from homology"/>
<dbReference type="PANTHER" id="PTHR21314">
    <property type="entry name" value="QUEUOSINE 5'-PHOSPHATE N-GLYCOSYLASE_HYDROLASE-RELATED"/>
    <property type="match status" value="1"/>
</dbReference>
<dbReference type="InterPro" id="IPR019438">
    <property type="entry name" value="Q_salvage"/>
</dbReference>
<evidence type="ECO:0000256" key="2">
    <source>
        <dbReference type="ARBA" id="ARBA00035119"/>
    </source>
</evidence>
<sequence length="358" mass="40817">MVKTSVVRVNPEGIKHAADYISQKIVAEQYTPRTWRTQPLHICPPEPYSPSDPLTRQCLNWIFIISALNFSFWSERDGTPERYGVEWRKGWGVEERVVHTGYWSLVAAVNRALEENIPITEPAFYSSESLCPDSLIAYVFRAATQCSEPIPLFQERIAIIREVGSILCNDFSGSYLGLLESFHNQNFGQGTALDLARMVTNTFPSFRDEQWFNGRKVLFWKRAQILVAETWAAFYPENSACSHPIFPNGPAISTLTMFADYRVPQILHHLRILEYPDSLVHKLQAGTYLTPGCREEISLRAASIVAVERLRNEIIRLRGELQQESDEAGRGDAINAGQHYEEVSSVLIDFYLWDLAKK</sequence>
<gene>
    <name evidence="7" type="ORF">PISMIDRAFT_679314</name>
</gene>
<comment type="function">
    <text evidence="6">Catalyzes the hydrolysis of queuosine 5'-phosphate, releasing the nucleobase queuine (q). Is required for salvage of queuine from exogenous queuosine (Q) that is imported and then converted to queuosine 5'-phosphate intracellularly.</text>
</comment>
<comment type="catalytic activity">
    <reaction evidence="5 6">
        <text>queuosine 5'-phosphate + H2O = queuine + D-ribose 5-phosphate</text>
        <dbReference type="Rhea" id="RHEA:75387"/>
        <dbReference type="ChEBI" id="CHEBI:15377"/>
        <dbReference type="ChEBI" id="CHEBI:17433"/>
        <dbReference type="ChEBI" id="CHEBI:78346"/>
        <dbReference type="ChEBI" id="CHEBI:194371"/>
    </reaction>
    <physiologicalReaction direction="left-to-right" evidence="5 6">
        <dbReference type="Rhea" id="RHEA:75388"/>
    </physiologicalReaction>
</comment>
<evidence type="ECO:0000256" key="6">
    <source>
        <dbReference type="RuleBase" id="RU365002"/>
    </source>
</evidence>
<evidence type="ECO:0000256" key="5">
    <source>
        <dbReference type="ARBA" id="ARBA00048204"/>
    </source>
</evidence>
<dbReference type="Pfam" id="PF10343">
    <property type="entry name" value="Q_salvage"/>
    <property type="match status" value="1"/>
</dbReference>
<reference evidence="8" key="2">
    <citation type="submission" date="2015-01" db="EMBL/GenBank/DDBJ databases">
        <title>Evolutionary Origins and Diversification of the Mycorrhizal Mutualists.</title>
        <authorList>
            <consortium name="DOE Joint Genome Institute"/>
            <consortium name="Mycorrhizal Genomics Consortium"/>
            <person name="Kohler A."/>
            <person name="Kuo A."/>
            <person name="Nagy L.G."/>
            <person name="Floudas D."/>
            <person name="Copeland A."/>
            <person name="Barry K.W."/>
            <person name="Cichocki N."/>
            <person name="Veneault-Fourrey C."/>
            <person name="LaButti K."/>
            <person name="Lindquist E.A."/>
            <person name="Lipzen A."/>
            <person name="Lundell T."/>
            <person name="Morin E."/>
            <person name="Murat C."/>
            <person name="Riley R."/>
            <person name="Ohm R."/>
            <person name="Sun H."/>
            <person name="Tunlid A."/>
            <person name="Henrissat B."/>
            <person name="Grigoriev I.V."/>
            <person name="Hibbett D.S."/>
            <person name="Martin F."/>
        </authorList>
    </citation>
    <scope>NUCLEOTIDE SEQUENCE [LARGE SCALE GENOMIC DNA]</scope>
    <source>
        <strain evidence="8">441</strain>
    </source>
</reference>
<accession>A0A0C9ZMH6</accession>
<keyword evidence="1 6" id="KW-0378">Hydrolase</keyword>
<evidence type="ECO:0000313" key="8">
    <source>
        <dbReference type="Proteomes" id="UP000054018"/>
    </source>
</evidence>
<protein>
    <recommendedName>
        <fullName evidence="3 6">Queuosine 5'-phosphate N-glycosylase/hydrolase</fullName>
        <ecNumber evidence="6">3.2.2.-</ecNumber>
    </recommendedName>
    <alternativeName>
        <fullName evidence="4 6">Queuosine-nucleotide N-glycosylase/hydrolase</fullName>
    </alternativeName>
</protein>
<dbReference type="STRING" id="765257.A0A0C9ZMH6"/>
<organism evidence="7 8">
    <name type="scientific">Pisolithus microcarpus 441</name>
    <dbReference type="NCBI Taxonomy" id="765257"/>
    <lineage>
        <taxon>Eukaryota</taxon>
        <taxon>Fungi</taxon>
        <taxon>Dikarya</taxon>
        <taxon>Basidiomycota</taxon>
        <taxon>Agaricomycotina</taxon>
        <taxon>Agaricomycetes</taxon>
        <taxon>Agaricomycetidae</taxon>
        <taxon>Boletales</taxon>
        <taxon>Sclerodermatineae</taxon>
        <taxon>Pisolithaceae</taxon>
        <taxon>Pisolithus</taxon>
    </lineage>
</organism>
<dbReference type="HOGENOM" id="CLU_036001_2_1_1"/>
<comment type="similarity">
    <text evidence="2 6">Belongs to the QNG1 protein family.</text>
</comment>
<dbReference type="EMBL" id="KN833725">
    <property type="protein sequence ID" value="KIK23562.1"/>
    <property type="molecule type" value="Genomic_DNA"/>
</dbReference>
<dbReference type="OrthoDB" id="416777at2759"/>
<dbReference type="EC" id="3.2.2.-" evidence="6"/>
<evidence type="ECO:0000313" key="7">
    <source>
        <dbReference type="EMBL" id="KIK23562.1"/>
    </source>
</evidence>
<evidence type="ECO:0000256" key="3">
    <source>
        <dbReference type="ARBA" id="ARBA00035306"/>
    </source>
</evidence>
<dbReference type="Proteomes" id="UP000054018">
    <property type="component" value="Unassembled WGS sequence"/>
</dbReference>
<feature type="non-terminal residue" evidence="7">
    <location>
        <position position="358"/>
    </location>
</feature>
<evidence type="ECO:0000256" key="4">
    <source>
        <dbReference type="ARBA" id="ARBA00035393"/>
    </source>
</evidence>
<reference evidence="7 8" key="1">
    <citation type="submission" date="2014-04" db="EMBL/GenBank/DDBJ databases">
        <authorList>
            <consortium name="DOE Joint Genome Institute"/>
            <person name="Kuo A."/>
            <person name="Kohler A."/>
            <person name="Costa M.D."/>
            <person name="Nagy L.G."/>
            <person name="Floudas D."/>
            <person name="Copeland A."/>
            <person name="Barry K.W."/>
            <person name="Cichocki N."/>
            <person name="Veneault-Fourrey C."/>
            <person name="LaButti K."/>
            <person name="Lindquist E.A."/>
            <person name="Lipzen A."/>
            <person name="Lundell T."/>
            <person name="Morin E."/>
            <person name="Murat C."/>
            <person name="Sun H."/>
            <person name="Tunlid A."/>
            <person name="Henrissat B."/>
            <person name="Grigoriev I.V."/>
            <person name="Hibbett D.S."/>
            <person name="Martin F."/>
            <person name="Nordberg H.P."/>
            <person name="Cantor M.N."/>
            <person name="Hua S.X."/>
        </authorList>
    </citation>
    <scope>NUCLEOTIDE SEQUENCE [LARGE SCALE GENOMIC DNA]</scope>
    <source>
        <strain evidence="7 8">441</strain>
    </source>
</reference>
<name>A0A0C9ZMH6_9AGAM</name>